<dbReference type="SUPFAM" id="SSF103481">
    <property type="entry name" value="Multidrug resistance efflux transporter EmrE"/>
    <property type="match status" value="2"/>
</dbReference>
<name>A0A382JQU6_9ZZZZ</name>
<feature type="transmembrane region" description="Helical" evidence="5">
    <location>
        <begin position="134"/>
        <end position="152"/>
    </location>
</feature>
<protein>
    <recommendedName>
        <fullName evidence="6">EamA domain-containing protein</fullName>
    </recommendedName>
</protein>
<organism evidence="7">
    <name type="scientific">marine metagenome</name>
    <dbReference type="NCBI Taxonomy" id="408172"/>
    <lineage>
        <taxon>unclassified sequences</taxon>
        <taxon>metagenomes</taxon>
        <taxon>ecological metagenomes</taxon>
    </lineage>
</organism>
<evidence type="ECO:0000259" key="6">
    <source>
        <dbReference type="Pfam" id="PF00892"/>
    </source>
</evidence>
<sequence length="310" mass="34969">MFTLLKSLNFGKIYIAIGSMLLGILFVDSYGAIVKSLGDSYSTIQLTVFRNTFAIIPLLLLFLFSKENLNVFKDLSKKFIFLCFIRGICFTAMHLFYFIAITNMNFATASTLTFSAPFFIAILSIFFLGEKIGLYRWSAIIIGFLGVIMIMRPTTDLFSLYSIFPILVAFCWALAMIVLKFIPDYCSTAKIQFYSLIFSILGSLALFIFTSGHSEIKNYDHFLLMVLTGILGGTAAILFIYAYRLVTPSKLASFEYLGIPSSFVLGWIFFNEAPLNQLFPGVIGIVLAGMIIIWRESKLQKISEDSKKFY</sequence>
<dbReference type="Pfam" id="PF00892">
    <property type="entry name" value="EamA"/>
    <property type="match status" value="2"/>
</dbReference>
<accession>A0A382JQU6</accession>
<proteinExistence type="predicted"/>
<dbReference type="PANTHER" id="PTHR22911">
    <property type="entry name" value="ACYL-MALONYL CONDENSING ENZYME-RELATED"/>
    <property type="match status" value="1"/>
</dbReference>
<evidence type="ECO:0000313" key="7">
    <source>
        <dbReference type="EMBL" id="SVC13573.1"/>
    </source>
</evidence>
<evidence type="ECO:0000256" key="3">
    <source>
        <dbReference type="ARBA" id="ARBA00022989"/>
    </source>
</evidence>
<dbReference type="PANTHER" id="PTHR22911:SF6">
    <property type="entry name" value="SOLUTE CARRIER FAMILY 35 MEMBER G1"/>
    <property type="match status" value="1"/>
</dbReference>
<keyword evidence="3 5" id="KW-1133">Transmembrane helix</keyword>
<reference evidence="7" key="1">
    <citation type="submission" date="2018-05" db="EMBL/GenBank/DDBJ databases">
        <authorList>
            <person name="Lanie J.A."/>
            <person name="Ng W.-L."/>
            <person name="Kazmierczak K.M."/>
            <person name="Andrzejewski T.M."/>
            <person name="Davidsen T.M."/>
            <person name="Wayne K.J."/>
            <person name="Tettelin H."/>
            <person name="Glass J.I."/>
            <person name="Rusch D."/>
            <person name="Podicherti R."/>
            <person name="Tsui H.-C.T."/>
            <person name="Winkler M.E."/>
        </authorList>
    </citation>
    <scope>NUCLEOTIDE SEQUENCE</scope>
</reference>
<evidence type="ECO:0000256" key="1">
    <source>
        <dbReference type="ARBA" id="ARBA00004141"/>
    </source>
</evidence>
<feature type="domain" description="EamA" evidence="6">
    <location>
        <begin position="163"/>
        <end position="292"/>
    </location>
</feature>
<feature type="transmembrane region" description="Helical" evidence="5">
    <location>
        <begin position="191"/>
        <end position="210"/>
    </location>
</feature>
<feature type="transmembrane region" description="Helical" evidence="5">
    <location>
        <begin position="106"/>
        <end position="127"/>
    </location>
</feature>
<dbReference type="AlphaFoldDB" id="A0A382JQU6"/>
<keyword evidence="2 5" id="KW-0812">Transmembrane</keyword>
<keyword evidence="4 5" id="KW-0472">Membrane</keyword>
<dbReference type="InterPro" id="IPR000620">
    <property type="entry name" value="EamA_dom"/>
</dbReference>
<feature type="transmembrane region" description="Helical" evidence="5">
    <location>
        <begin position="44"/>
        <end position="64"/>
    </location>
</feature>
<feature type="transmembrane region" description="Helical" evidence="5">
    <location>
        <begin position="222"/>
        <end position="242"/>
    </location>
</feature>
<evidence type="ECO:0000256" key="2">
    <source>
        <dbReference type="ARBA" id="ARBA00022692"/>
    </source>
</evidence>
<feature type="transmembrane region" description="Helical" evidence="5">
    <location>
        <begin position="254"/>
        <end position="270"/>
    </location>
</feature>
<feature type="transmembrane region" description="Helical" evidence="5">
    <location>
        <begin position="12"/>
        <end position="32"/>
    </location>
</feature>
<feature type="transmembrane region" description="Helical" evidence="5">
    <location>
        <begin position="79"/>
        <end position="100"/>
    </location>
</feature>
<dbReference type="GO" id="GO:0016020">
    <property type="term" value="C:membrane"/>
    <property type="evidence" value="ECO:0007669"/>
    <property type="project" value="UniProtKB-SubCell"/>
</dbReference>
<comment type="subcellular location">
    <subcellularLocation>
        <location evidence="1">Membrane</location>
        <topology evidence="1">Multi-pass membrane protein</topology>
    </subcellularLocation>
</comment>
<gene>
    <name evidence="7" type="ORF">METZ01_LOCUS266427</name>
</gene>
<dbReference type="InterPro" id="IPR037185">
    <property type="entry name" value="EmrE-like"/>
</dbReference>
<feature type="domain" description="EamA" evidence="6">
    <location>
        <begin position="17"/>
        <end position="151"/>
    </location>
</feature>
<feature type="transmembrane region" description="Helical" evidence="5">
    <location>
        <begin position="276"/>
        <end position="294"/>
    </location>
</feature>
<evidence type="ECO:0000256" key="5">
    <source>
        <dbReference type="SAM" id="Phobius"/>
    </source>
</evidence>
<evidence type="ECO:0000256" key="4">
    <source>
        <dbReference type="ARBA" id="ARBA00023136"/>
    </source>
</evidence>
<dbReference type="Gene3D" id="1.10.3730.20">
    <property type="match status" value="1"/>
</dbReference>
<dbReference type="EMBL" id="UINC01075416">
    <property type="protein sequence ID" value="SVC13573.1"/>
    <property type="molecule type" value="Genomic_DNA"/>
</dbReference>
<feature type="transmembrane region" description="Helical" evidence="5">
    <location>
        <begin position="158"/>
        <end position="179"/>
    </location>
</feature>